<dbReference type="AlphaFoldDB" id="A0A369QME0"/>
<dbReference type="Proteomes" id="UP000253919">
    <property type="component" value="Unassembled WGS sequence"/>
</dbReference>
<dbReference type="Gene3D" id="3.40.50.2000">
    <property type="entry name" value="Glycogen Phosphorylase B"/>
    <property type="match status" value="1"/>
</dbReference>
<evidence type="ECO:0000313" key="2">
    <source>
        <dbReference type="EMBL" id="RDC66103.1"/>
    </source>
</evidence>
<comment type="caution">
    <text evidence="2">The sequence shown here is derived from an EMBL/GenBank/DDBJ whole genome shotgun (WGS) entry which is preliminary data.</text>
</comment>
<dbReference type="SUPFAM" id="SSF53756">
    <property type="entry name" value="UDP-Glycosyltransferase/glycogen phosphorylase"/>
    <property type="match status" value="1"/>
</dbReference>
<gene>
    <name evidence="2" type="ORF">AHMF7616_04734</name>
</gene>
<keyword evidence="1" id="KW-0472">Membrane</keyword>
<accession>A0A369QME0</accession>
<organism evidence="2 3">
    <name type="scientific">Adhaeribacter pallidiroseus</name>
    <dbReference type="NCBI Taxonomy" id="2072847"/>
    <lineage>
        <taxon>Bacteria</taxon>
        <taxon>Pseudomonadati</taxon>
        <taxon>Bacteroidota</taxon>
        <taxon>Cytophagia</taxon>
        <taxon>Cytophagales</taxon>
        <taxon>Hymenobacteraceae</taxon>
        <taxon>Adhaeribacter</taxon>
    </lineage>
</organism>
<keyword evidence="1" id="KW-1133">Transmembrane helix</keyword>
<keyword evidence="1" id="KW-0812">Transmembrane</keyword>
<dbReference type="RefSeq" id="WP_199474326.1">
    <property type="nucleotide sequence ID" value="NZ_QASA01000001.1"/>
</dbReference>
<name>A0A369QME0_9BACT</name>
<evidence type="ECO:0000256" key="1">
    <source>
        <dbReference type="SAM" id="Phobius"/>
    </source>
</evidence>
<keyword evidence="3" id="KW-1185">Reference proteome</keyword>
<evidence type="ECO:0000313" key="3">
    <source>
        <dbReference type="Proteomes" id="UP000253919"/>
    </source>
</evidence>
<reference evidence="2 3" key="1">
    <citation type="submission" date="2018-04" db="EMBL/GenBank/DDBJ databases">
        <title>Adhaeribacter sp. HMF7616 genome sequencing and assembly.</title>
        <authorList>
            <person name="Kang H."/>
            <person name="Kang J."/>
            <person name="Cha I."/>
            <person name="Kim H."/>
            <person name="Joh K."/>
        </authorList>
    </citation>
    <scope>NUCLEOTIDE SEQUENCE [LARGE SCALE GENOMIC DNA]</scope>
    <source>
        <strain evidence="2 3">HMF7616</strain>
    </source>
</reference>
<protein>
    <submittedName>
        <fullName evidence="2">Putative colanic acid biosynthesis glycosyl transferase WcaI</fullName>
    </submittedName>
</protein>
<sequence>MQKRILLIGYNFFPELTGIGKYSGEMINWLAGKGYDCTVVTTYPYYPYWKVQEPYIKNRFWFKTEEENFASGGKIKIYRCPIYVPTKPSGIKRVLLDFSFLLSAGLKMLQLLLSRRYDYVITVVPAFLLGCLGIIYKKTRKAKLLYHIQDLQIEAARDLQMIKSKK</sequence>
<proteinExistence type="predicted"/>
<feature type="transmembrane region" description="Helical" evidence="1">
    <location>
        <begin position="119"/>
        <end position="136"/>
    </location>
</feature>
<dbReference type="GO" id="GO:0016740">
    <property type="term" value="F:transferase activity"/>
    <property type="evidence" value="ECO:0007669"/>
    <property type="project" value="UniProtKB-KW"/>
</dbReference>
<dbReference type="EMBL" id="QASA01000001">
    <property type="protein sequence ID" value="RDC66103.1"/>
    <property type="molecule type" value="Genomic_DNA"/>
</dbReference>
<keyword evidence="2" id="KW-0808">Transferase</keyword>